<evidence type="ECO:0000256" key="9">
    <source>
        <dbReference type="ARBA" id="ARBA00022989"/>
    </source>
</evidence>
<sequence>MNYSIIRFIIGRVLCFEAAFMILPCITAVIYQEKSGWSFVISGLLCLAVGFLLSRKKPSNTVFYAREGFVTAALCWIMISIMGALPFLISGSITNPFDAFFETVSGFTTTGASVLKDVEILPRCIIFWRSFTHWIGGMGVLVFLLSFLHVKGSGSFMNLMKAESPGPSVSKLTPNIQSTAKTLYVIYFGMTVVEIIFLLAGGMPLFDTLTITFGCAGTGGFGIKNDSMASYSVYCQVVVTISIILFGVNFNAYYLIMRKKFKQAFSIEEIRWYFGIIAVSTVVIAVIIRDMYSGFAEAFQQSAFQVASIITTTGYTTTDFNLWPQVPRTILLLLMMVGSCAGSTGGGFKVSRLVILLKTIKKELHTLLHPRSVKKLKMDGHVLEHEVVRSINVFLIAYILIFAFSVLAIGLDNLDFTTNFSAVATTLNNVGPGLEKVGPIENFSIYSNFSTLILTFDMLIGRLEIYPILLLFVRDTWKKH</sequence>
<name>A0A9D2LSQ6_9FIRM</name>
<accession>A0A9D2LSQ6</accession>
<comment type="caution">
    <text evidence="14">The sequence shown here is derived from an EMBL/GenBank/DDBJ whole genome shotgun (WGS) entry which is preliminary data.</text>
</comment>
<evidence type="ECO:0000256" key="6">
    <source>
        <dbReference type="ARBA" id="ARBA00022538"/>
    </source>
</evidence>
<feature type="transmembrane region" description="Helical" evidence="13">
    <location>
        <begin position="37"/>
        <end position="55"/>
    </location>
</feature>
<feature type="binding site" evidence="12">
    <location>
        <position position="430"/>
    </location>
    <ligand>
        <name>K(+)</name>
        <dbReference type="ChEBI" id="CHEBI:29103"/>
    </ligand>
</feature>
<evidence type="ECO:0000256" key="2">
    <source>
        <dbReference type="ARBA" id="ARBA00009137"/>
    </source>
</evidence>
<feature type="binding site" evidence="12">
    <location>
        <position position="313"/>
    </location>
    <ligand>
        <name>K(+)</name>
        <dbReference type="ChEBI" id="CHEBI:29103"/>
    </ligand>
</feature>
<feature type="binding site" evidence="12">
    <location>
        <position position="429"/>
    </location>
    <ligand>
        <name>K(+)</name>
        <dbReference type="ChEBI" id="CHEBI:29103"/>
    </ligand>
</feature>
<keyword evidence="11 13" id="KW-0472">Membrane</keyword>
<dbReference type="EMBL" id="DWYZ01000151">
    <property type="protein sequence ID" value="HJB28712.1"/>
    <property type="molecule type" value="Genomic_DNA"/>
</dbReference>
<keyword evidence="12" id="KW-0479">Metal-binding</keyword>
<reference evidence="14" key="1">
    <citation type="journal article" date="2021" name="PeerJ">
        <title>Extensive microbial diversity within the chicken gut microbiome revealed by metagenomics and culture.</title>
        <authorList>
            <person name="Gilroy R."/>
            <person name="Ravi A."/>
            <person name="Getino M."/>
            <person name="Pursley I."/>
            <person name="Horton D.L."/>
            <person name="Alikhan N.F."/>
            <person name="Baker D."/>
            <person name="Gharbi K."/>
            <person name="Hall N."/>
            <person name="Watson M."/>
            <person name="Adriaenssens E.M."/>
            <person name="Foster-Nyarko E."/>
            <person name="Jarju S."/>
            <person name="Secka A."/>
            <person name="Antonio M."/>
            <person name="Oren A."/>
            <person name="Chaudhuri R.R."/>
            <person name="La Ragione R."/>
            <person name="Hildebrand F."/>
            <person name="Pallen M.J."/>
        </authorList>
    </citation>
    <scope>NUCLEOTIDE SEQUENCE</scope>
    <source>
        <strain evidence="14">ChiSjej1B19-5720</strain>
    </source>
</reference>
<evidence type="ECO:0000256" key="11">
    <source>
        <dbReference type="ARBA" id="ARBA00023136"/>
    </source>
</evidence>
<feature type="transmembrane region" description="Helical" evidence="13">
    <location>
        <begin position="67"/>
        <end position="89"/>
    </location>
</feature>
<keyword evidence="6" id="KW-0633">Potassium transport</keyword>
<feature type="transmembrane region" description="Helical" evidence="13">
    <location>
        <begin position="9"/>
        <end position="31"/>
    </location>
</feature>
<evidence type="ECO:0000256" key="10">
    <source>
        <dbReference type="ARBA" id="ARBA00023065"/>
    </source>
</evidence>
<gene>
    <name evidence="14" type="ORF">IAA06_07950</name>
</gene>
<dbReference type="PIRSF" id="PIRSF006247">
    <property type="entry name" value="TrkH"/>
    <property type="match status" value="1"/>
</dbReference>
<keyword evidence="9 13" id="KW-1133">Transmembrane helix</keyword>
<keyword evidence="8 12" id="KW-0630">Potassium</keyword>
<feature type="transmembrane region" description="Helical" evidence="13">
    <location>
        <begin position="184"/>
        <end position="203"/>
    </location>
</feature>
<keyword evidence="7 13" id="KW-0812">Transmembrane</keyword>
<feature type="transmembrane region" description="Helical" evidence="13">
    <location>
        <begin position="391"/>
        <end position="411"/>
    </location>
</feature>
<dbReference type="Proteomes" id="UP000823842">
    <property type="component" value="Unassembled WGS sequence"/>
</dbReference>
<evidence type="ECO:0000256" key="3">
    <source>
        <dbReference type="ARBA" id="ARBA00022448"/>
    </source>
</evidence>
<evidence type="ECO:0000313" key="15">
    <source>
        <dbReference type="Proteomes" id="UP000823842"/>
    </source>
</evidence>
<feature type="binding site" evidence="12">
    <location>
        <position position="110"/>
    </location>
    <ligand>
        <name>K(+)</name>
        <dbReference type="ChEBI" id="CHEBI:29103"/>
    </ligand>
</feature>
<feature type="transmembrane region" description="Helical" evidence="13">
    <location>
        <begin position="330"/>
        <end position="348"/>
    </location>
</feature>
<keyword evidence="3" id="KW-0813">Transport</keyword>
<evidence type="ECO:0000256" key="12">
    <source>
        <dbReference type="PIRSR" id="PIRSR006247-1"/>
    </source>
</evidence>
<feature type="binding site" evidence="12">
    <location>
        <position position="219"/>
    </location>
    <ligand>
        <name>K(+)</name>
        <dbReference type="ChEBI" id="CHEBI:29103"/>
    </ligand>
</feature>
<dbReference type="GO" id="GO:0015379">
    <property type="term" value="F:potassium:chloride symporter activity"/>
    <property type="evidence" value="ECO:0007669"/>
    <property type="project" value="InterPro"/>
</dbReference>
<keyword evidence="5" id="KW-0997">Cell inner membrane</keyword>
<dbReference type="PANTHER" id="PTHR32024:SF2">
    <property type="entry name" value="TRK SYSTEM POTASSIUM UPTAKE PROTEIN TRKG-RELATED"/>
    <property type="match status" value="1"/>
</dbReference>
<dbReference type="GO" id="GO:0046872">
    <property type="term" value="F:metal ion binding"/>
    <property type="evidence" value="ECO:0007669"/>
    <property type="project" value="UniProtKB-KW"/>
</dbReference>
<keyword evidence="10" id="KW-0406">Ion transport</keyword>
<dbReference type="InterPro" id="IPR003445">
    <property type="entry name" value="Cat_transpt"/>
</dbReference>
<keyword evidence="4" id="KW-1003">Cell membrane</keyword>
<feature type="transmembrane region" description="Helical" evidence="13">
    <location>
        <begin position="452"/>
        <end position="473"/>
    </location>
</feature>
<dbReference type="PANTHER" id="PTHR32024">
    <property type="entry name" value="TRK SYSTEM POTASSIUM UPTAKE PROTEIN TRKG-RELATED"/>
    <property type="match status" value="1"/>
</dbReference>
<evidence type="ECO:0000256" key="4">
    <source>
        <dbReference type="ARBA" id="ARBA00022475"/>
    </source>
</evidence>
<evidence type="ECO:0000313" key="14">
    <source>
        <dbReference type="EMBL" id="HJB28712.1"/>
    </source>
</evidence>
<comment type="similarity">
    <text evidence="2">Belongs to the TrkH potassium transport family.</text>
</comment>
<evidence type="ECO:0000256" key="5">
    <source>
        <dbReference type="ARBA" id="ARBA00022519"/>
    </source>
</evidence>
<evidence type="ECO:0000256" key="8">
    <source>
        <dbReference type="ARBA" id="ARBA00022958"/>
    </source>
</evidence>
<organism evidence="14 15">
    <name type="scientific">Candidatus Blautia faecavium</name>
    <dbReference type="NCBI Taxonomy" id="2838487"/>
    <lineage>
        <taxon>Bacteria</taxon>
        <taxon>Bacillati</taxon>
        <taxon>Bacillota</taxon>
        <taxon>Clostridia</taxon>
        <taxon>Lachnospirales</taxon>
        <taxon>Lachnospiraceae</taxon>
        <taxon>Blautia</taxon>
    </lineage>
</organism>
<feature type="transmembrane region" description="Helical" evidence="13">
    <location>
        <begin position="270"/>
        <end position="288"/>
    </location>
</feature>
<dbReference type="GO" id="GO:0005886">
    <property type="term" value="C:plasma membrane"/>
    <property type="evidence" value="ECO:0007669"/>
    <property type="project" value="UniProtKB-SubCell"/>
</dbReference>
<dbReference type="InterPro" id="IPR004772">
    <property type="entry name" value="TrkH"/>
</dbReference>
<dbReference type="AlphaFoldDB" id="A0A9D2LSQ6"/>
<protein>
    <submittedName>
        <fullName evidence="14">TrkH family potassium uptake protein</fullName>
    </submittedName>
</protein>
<feature type="binding site" evidence="12">
    <location>
        <position position="109"/>
    </location>
    <ligand>
        <name>K(+)</name>
        <dbReference type="ChEBI" id="CHEBI:29103"/>
    </ligand>
</feature>
<evidence type="ECO:0000256" key="13">
    <source>
        <dbReference type="SAM" id="Phobius"/>
    </source>
</evidence>
<evidence type="ECO:0000256" key="7">
    <source>
        <dbReference type="ARBA" id="ARBA00022692"/>
    </source>
</evidence>
<proteinExistence type="inferred from homology"/>
<reference evidence="14" key="2">
    <citation type="submission" date="2021-04" db="EMBL/GenBank/DDBJ databases">
        <authorList>
            <person name="Gilroy R."/>
        </authorList>
    </citation>
    <scope>NUCLEOTIDE SEQUENCE</scope>
    <source>
        <strain evidence="14">ChiSjej1B19-5720</strain>
    </source>
</reference>
<dbReference type="Pfam" id="PF02386">
    <property type="entry name" value="TrkH"/>
    <property type="match status" value="1"/>
</dbReference>
<feature type="binding site" evidence="12">
    <location>
        <position position="312"/>
    </location>
    <ligand>
        <name>K(+)</name>
        <dbReference type="ChEBI" id="CHEBI:29103"/>
    </ligand>
</feature>
<feature type="transmembrane region" description="Helical" evidence="13">
    <location>
        <begin position="231"/>
        <end position="250"/>
    </location>
</feature>
<evidence type="ECO:0000256" key="1">
    <source>
        <dbReference type="ARBA" id="ARBA00004429"/>
    </source>
</evidence>
<feature type="transmembrane region" description="Helical" evidence="13">
    <location>
        <begin position="131"/>
        <end position="150"/>
    </location>
</feature>
<comment type="subcellular location">
    <subcellularLocation>
        <location evidence="1">Cell inner membrane</location>
        <topology evidence="1">Multi-pass membrane protein</topology>
    </subcellularLocation>
</comment>